<dbReference type="GO" id="GO:0016747">
    <property type="term" value="F:acyltransferase activity, transferring groups other than amino-acyl groups"/>
    <property type="evidence" value="ECO:0007669"/>
    <property type="project" value="InterPro"/>
</dbReference>
<evidence type="ECO:0000259" key="1">
    <source>
        <dbReference type="PROSITE" id="PS51186"/>
    </source>
</evidence>
<keyword evidence="3" id="KW-1185">Reference proteome</keyword>
<dbReference type="Proteomes" id="UP000678281">
    <property type="component" value="Unassembled WGS sequence"/>
</dbReference>
<name>A0A942E8P0_9HYPH</name>
<dbReference type="Pfam" id="PF00583">
    <property type="entry name" value="Acetyltransf_1"/>
    <property type="match status" value="1"/>
</dbReference>
<organism evidence="2 3">
    <name type="scientific">Devosia litorisediminis</name>
    <dbReference type="NCBI Taxonomy" id="2829817"/>
    <lineage>
        <taxon>Bacteria</taxon>
        <taxon>Pseudomonadati</taxon>
        <taxon>Pseudomonadota</taxon>
        <taxon>Alphaproteobacteria</taxon>
        <taxon>Hyphomicrobiales</taxon>
        <taxon>Devosiaceae</taxon>
        <taxon>Devosia</taxon>
    </lineage>
</organism>
<gene>
    <name evidence="2" type="ORF">KD146_12895</name>
</gene>
<dbReference type="PROSITE" id="PS51186">
    <property type="entry name" value="GNAT"/>
    <property type="match status" value="1"/>
</dbReference>
<dbReference type="AlphaFoldDB" id="A0A942E8P0"/>
<dbReference type="CDD" id="cd04301">
    <property type="entry name" value="NAT_SF"/>
    <property type="match status" value="1"/>
</dbReference>
<accession>A0A942E8P0</accession>
<dbReference type="Gene3D" id="3.40.630.30">
    <property type="match status" value="1"/>
</dbReference>
<evidence type="ECO:0000313" key="3">
    <source>
        <dbReference type="Proteomes" id="UP000678281"/>
    </source>
</evidence>
<sequence>MSNTIHWRPLTPPDLPAVEAIAEIVHPDFPEDGAVFAERQKLYGEGTRLLELDGVPSGYVLSHPWRFKELPALNALLGAVPDDADTYYIHDLALLNKARGTGAAAMIVGEIQRHARGRGFAHMSLVAVNGSLPFWHKHGFRALSPSVLAPELIAKLASYEATARFMVKSF</sequence>
<dbReference type="SUPFAM" id="SSF55729">
    <property type="entry name" value="Acyl-CoA N-acyltransferases (Nat)"/>
    <property type="match status" value="1"/>
</dbReference>
<reference evidence="2" key="1">
    <citation type="submission" date="2021-04" db="EMBL/GenBank/DDBJ databases">
        <title>Devosia litorisediminis sp. nov., isolated from a sand dune.</title>
        <authorList>
            <person name="Park S."/>
            <person name="Yoon J.-H."/>
        </authorList>
    </citation>
    <scope>NUCLEOTIDE SEQUENCE</scope>
    <source>
        <strain evidence="2">BSSL-BM10</strain>
    </source>
</reference>
<dbReference type="InterPro" id="IPR000182">
    <property type="entry name" value="GNAT_dom"/>
</dbReference>
<proteinExistence type="predicted"/>
<dbReference type="EMBL" id="JAGXTP010000002">
    <property type="protein sequence ID" value="MBS3849596.1"/>
    <property type="molecule type" value="Genomic_DNA"/>
</dbReference>
<protein>
    <submittedName>
        <fullName evidence="2">GNAT family N-acetyltransferase</fullName>
    </submittedName>
</protein>
<comment type="caution">
    <text evidence="2">The sequence shown here is derived from an EMBL/GenBank/DDBJ whole genome shotgun (WGS) entry which is preliminary data.</text>
</comment>
<dbReference type="RefSeq" id="WP_212659241.1">
    <property type="nucleotide sequence ID" value="NZ_JAGXTP010000002.1"/>
</dbReference>
<dbReference type="InterPro" id="IPR016181">
    <property type="entry name" value="Acyl_CoA_acyltransferase"/>
</dbReference>
<feature type="domain" description="N-acetyltransferase" evidence="1">
    <location>
        <begin position="5"/>
        <end position="170"/>
    </location>
</feature>
<evidence type="ECO:0000313" key="2">
    <source>
        <dbReference type="EMBL" id="MBS3849596.1"/>
    </source>
</evidence>